<sequence length="93" mass="10487">MQCWKFVWHHDFDDEPSVIYSEIGSDGYEVRKVVGFRDGRLLKADESHEGREVGLSEVPVGDIEDVARQPEFSASAISSAEFRAVWDVAQWGA</sequence>
<dbReference type="Proteomes" id="UP001552594">
    <property type="component" value="Unassembled WGS sequence"/>
</dbReference>
<comment type="caution">
    <text evidence="2">The sequence shown here is derived from an EMBL/GenBank/DDBJ whole genome shotgun (WGS) entry which is preliminary data.</text>
</comment>
<evidence type="ECO:0000259" key="1">
    <source>
        <dbReference type="Pfam" id="PF21812"/>
    </source>
</evidence>
<proteinExistence type="predicted"/>
<evidence type="ECO:0000313" key="3">
    <source>
        <dbReference type="Proteomes" id="UP001552594"/>
    </source>
</evidence>
<evidence type="ECO:0000313" key="2">
    <source>
        <dbReference type="EMBL" id="MEV5506842.1"/>
    </source>
</evidence>
<dbReference type="InterPro" id="IPR049248">
    <property type="entry name" value="DUF6881"/>
</dbReference>
<reference evidence="2 3" key="1">
    <citation type="submission" date="2024-06" db="EMBL/GenBank/DDBJ databases">
        <title>The Natural Products Discovery Center: Release of the First 8490 Sequenced Strains for Exploring Actinobacteria Biosynthetic Diversity.</title>
        <authorList>
            <person name="Kalkreuter E."/>
            <person name="Kautsar S.A."/>
            <person name="Yang D."/>
            <person name="Bader C.D."/>
            <person name="Teijaro C.N."/>
            <person name="Fluegel L."/>
            <person name="Davis C.M."/>
            <person name="Simpson J.R."/>
            <person name="Lauterbach L."/>
            <person name="Steele A.D."/>
            <person name="Gui C."/>
            <person name="Meng S."/>
            <person name="Li G."/>
            <person name="Viehrig K."/>
            <person name="Ye F."/>
            <person name="Su P."/>
            <person name="Kiefer A.F."/>
            <person name="Nichols A."/>
            <person name="Cepeda A.J."/>
            <person name="Yan W."/>
            <person name="Fan B."/>
            <person name="Jiang Y."/>
            <person name="Adhikari A."/>
            <person name="Zheng C.-J."/>
            <person name="Schuster L."/>
            <person name="Cowan T.M."/>
            <person name="Smanski M.J."/>
            <person name="Chevrette M.G."/>
            <person name="De Carvalho L.P.S."/>
            <person name="Shen B."/>
        </authorList>
    </citation>
    <scope>NUCLEOTIDE SEQUENCE [LARGE SCALE GENOMIC DNA]</scope>
    <source>
        <strain evidence="2 3">NPDC052347</strain>
    </source>
</reference>
<dbReference type="EMBL" id="JBFAUK010000006">
    <property type="protein sequence ID" value="MEV5506842.1"/>
    <property type="molecule type" value="Genomic_DNA"/>
</dbReference>
<gene>
    <name evidence="2" type="ORF">AB0L16_10230</name>
</gene>
<organism evidence="2 3">
    <name type="scientific">Streptomyces orinoci</name>
    <name type="common">Streptoverticillium orinoci</name>
    <dbReference type="NCBI Taxonomy" id="67339"/>
    <lineage>
        <taxon>Bacteria</taxon>
        <taxon>Bacillati</taxon>
        <taxon>Actinomycetota</taxon>
        <taxon>Actinomycetes</taxon>
        <taxon>Kitasatosporales</taxon>
        <taxon>Streptomycetaceae</taxon>
        <taxon>Streptomyces</taxon>
    </lineage>
</organism>
<dbReference type="RefSeq" id="WP_109280920.1">
    <property type="nucleotide sequence ID" value="NZ_JBFAUK010000006.1"/>
</dbReference>
<feature type="domain" description="DUF6881" evidence="1">
    <location>
        <begin position="5"/>
        <end position="89"/>
    </location>
</feature>
<protein>
    <recommendedName>
        <fullName evidence="1">DUF6881 domain-containing protein</fullName>
    </recommendedName>
</protein>
<accession>A0ABV3JVE7</accession>
<dbReference type="Pfam" id="PF21812">
    <property type="entry name" value="DUF6881"/>
    <property type="match status" value="1"/>
</dbReference>
<name>A0ABV3JVE7_STRON</name>
<keyword evidence="3" id="KW-1185">Reference proteome</keyword>